<dbReference type="EMBL" id="JACNJH010000097">
    <property type="protein sequence ID" value="MBC8360579.1"/>
    <property type="molecule type" value="Genomic_DNA"/>
</dbReference>
<dbReference type="AlphaFoldDB" id="A0A8J6TKQ5"/>
<accession>A0A8J6TKQ5</accession>
<keyword evidence="1" id="KW-0732">Signal</keyword>
<protein>
    <recommendedName>
        <fullName evidence="4">DUF5666 domain-containing protein</fullName>
    </recommendedName>
</protein>
<name>A0A8J6TKQ5_9BACT</name>
<evidence type="ECO:0000256" key="1">
    <source>
        <dbReference type="SAM" id="SignalP"/>
    </source>
</evidence>
<sequence>MKIKLRIPLLCLALCLVFALNSSASEVVQGKCLEYNTELKMIKLEEFDTNFGKEAPYGQSTGIVSEFDCSKAKIGIRPEPGDILRIAYKVKGDTKTAIKVMNVSKQDLRKK</sequence>
<comment type="caution">
    <text evidence="2">The sequence shown here is derived from an EMBL/GenBank/DDBJ whole genome shotgun (WGS) entry which is preliminary data.</text>
</comment>
<gene>
    <name evidence="2" type="ORF">H8E23_04195</name>
</gene>
<evidence type="ECO:0008006" key="4">
    <source>
        <dbReference type="Google" id="ProtNLM"/>
    </source>
</evidence>
<evidence type="ECO:0000313" key="3">
    <source>
        <dbReference type="Proteomes" id="UP000603434"/>
    </source>
</evidence>
<proteinExistence type="predicted"/>
<organism evidence="2 3">
    <name type="scientific">Candidatus Desulfatibia profunda</name>
    <dbReference type="NCBI Taxonomy" id="2841695"/>
    <lineage>
        <taxon>Bacteria</taxon>
        <taxon>Pseudomonadati</taxon>
        <taxon>Thermodesulfobacteriota</taxon>
        <taxon>Desulfobacteria</taxon>
        <taxon>Desulfobacterales</taxon>
        <taxon>Desulfobacterales incertae sedis</taxon>
        <taxon>Candidatus Desulfatibia</taxon>
    </lineage>
</organism>
<feature type="chain" id="PRO_5035287847" description="DUF5666 domain-containing protein" evidence="1">
    <location>
        <begin position="25"/>
        <end position="111"/>
    </location>
</feature>
<evidence type="ECO:0000313" key="2">
    <source>
        <dbReference type="EMBL" id="MBC8360579.1"/>
    </source>
</evidence>
<feature type="signal peptide" evidence="1">
    <location>
        <begin position="1"/>
        <end position="24"/>
    </location>
</feature>
<reference evidence="2 3" key="1">
    <citation type="submission" date="2020-08" db="EMBL/GenBank/DDBJ databases">
        <title>Bridging the membrane lipid divide: bacteria of the FCB group superphylum have the potential to synthesize archaeal ether lipids.</title>
        <authorList>
            <person name="Villanueva L."/>
            <person name="Von Meijenfeldt F.A.B."/>
            <person name="Westbye A.B."/>
            <person name="Yadav S."/>
            <person name="Hopmans E.C."/>
            <person name="Dutilh B.E."/>
            <person name="Sinninghe Damste J.S."/>
        </authorList>
    </citation>
    <scope>NUCLEOTIDE SEQUENCE [LARGE SCALE GENOMIC DNA]</scope>
    <source>
        <strain evidence="2">NIOZ-UU30</strain>
    </source>
</reference>
<dbReference type="Proteomes" id="UP000603434">
    <property type="component" value="Unassembled WGS sequence"/>
</dbReference>